<dbReference type="PANTHER" id="PTHR37422">
    <property type="entry name" value="TEICHURONIC ACID BIOSYNTHESIS PROTEIN TUAE"/>
    <property type="match status" value="1"/>
</dbReference>
<keyword evidence="4 5" id="KW-0472">Membrane</keyword>
<organism evidence="7 8">
    <name type="scientific">Leifsonia tongyongensis</name>
    <dbReference type="NCBI Taxonomy" id="1268043"/>
    <lineage>
        <taxon>Bacteria</taxon>
        <taxon>Bacillati</taxon>
        <taxon>Actinomycetota</taxon>
        <taxon>Actinomycetes</taxon>
        <taxon>Micrococcales</taxon>
        <taxon>Microbacteriaceae</taxon>
        <taxon>Leifsonia</taxon>
    </lineage>
</organism>
<name>A0A6L9Y020_9MICO</name>
<dbReference type="GO" id="GO:0016020">
    <property type="term" value="C:membrane"/>
    <property type="evidence" value="ECO:0007669"/>
    <property type="project" value="UniProtKB-SubCell"/>
</dbReference>
<keyword evidence="3 5" id="KW-1133">Transmembrane helix</keyword>
<dbReference type="InterPro" id="IPR007016">
    <property type="entry name" value="O-antigen_ligase-rel_domated"/>
</dbReference>
<accession>A0A6L9Y020</accession>
<reference evidence="7 8" key="1">
    <citation type="journal article" date="2014" name="J. Microbiol.">
        <title>Diaminobutyricibacter tongyongensis gen. nov., sp. nov. and Homoserinibacter gongjuensis gen. nov., sp. nov. belong to the family Microbacteriaceae.</title>
        <authorList>
            <person name="Kim S.J."/>
            <person name="Ahn J.H."/>
            <person name="Weon H.Y."/>
            <person name="Hamada M."/>
            <person name="Suzuki K."/>
            <person name="Kwon S.W."/>
        </authorList>
    </citation>
    <scope>NUCLEOTIDE SEQUENCE [LARGE SCALE GENOMIC DNA]</scope>
    <source>
        <strain evidence="7 8">NBRC 108724</strain>
    </source>
</reference>
<proteinExistence type="predicted"/>
<feature type="transmembrane region" description="Helical" evidence="5">
    <location>
        <begin position="33"/>
        <end position="52"/>
    </location>
</feature>
<feature type="transmembrane region" description="Helical" evidence="5">
    <location>
        <begin position="120"/>
        <end position="139"/>
    </location>
</feature>
<evidence type="ECO:0000256" key="5">
    <source>
        <dbReference type="SAM" id="Phobius"/>
    </source>
</evidence>
<dbReference type="Proteomes" id="UP000474967">
    <property type="component" value="Unassembled WGS sequence"/>
</dbReference>
<dbReference type="AlphaFoldDB" id="A0A6L9Y020"/>
<keyword evidence="7" id="KW-0436">Ligase</keyword>
<feature type="transmembrane region" description="Helical" evidence="5">
    <location>
        <begin position="253"/>
        <end position="273"/>
    </location>
</feature>
<feature type="transmembrane region" description="Helical" evidence="5">
    <location>
        <begin position="208"/>
        <end position="241"/>
    </location>
</feature>
<evidence type="ECO:0000313" key="8">
    <source>
        <dbReference type="Proteomes" id="UP000474967"/>
    </source>
</evidence>
<keyword evidence="8" id="KW-1185">Reference proteome</keyword>
<feature type="transmembrane region" description="Helical" evidence="5">
    <location>
        <begin position="86"/>
        <end position="108"/>
    </location>
</feature>
<feature type="transmembrane region" description="Helical" evidence="5">
    <location>
        <begin position="182"/>
        <end position="202"/>
    </location>
</feature>
<protein>
    <submittedName>
        <fullName evidence="7">O-antigen ligase family protein</fullName>
    </submittedName>
</protein>
<evidence type="ECO:0000259" key="6">
    <source>
        <dbReference type="Pfam" id="PF04932"/>
    </source>
</evidence>
<dbReference type="InterPro" id="IPR051533">
    <property type="entry name" value="WaaL-like"/>
</dbReference>
<dbReference type="Pfam" id="PF04932">
    <property type="entry name" value="Wzy_C"/>
    <property type="match status" value="1"/>
</dbReference>
<evidence type="ECO:0000313" key="7">
    <source>
        <dbReference type="EMBL" id="NEN07029.1"/>
    </source>
</evidence>
<feature type="transmembrane region" description="Helical" evidence="5">
    <location>
        <begin position="383"/>
        <end position="403"/>
    </location>
</feature>
<sequence length="428" mass="47481">MSTARKPIAVGAFSTLLVFTLFAGDFWRNLLSWYGWGVIALGLVVGSVVLLVRIRPPLLWRRLPVTLALFLLLATLSIAWSDYPGASALGVFLQWVTTITALFLALCLEWPQLLRALSHAFRWILGLSLAFEFIVAAFIRHPVLPFWTDYGTEKVPQAFYWSRGLLFHGGQIQGIQGNSNLLAMVALLALVVFGIQFADGVVRRGSGIAWLVVAALTLVLTRSATVIITAVFTLVVLLFALWMRRVRPDRRRPVYLTMLASVVLGVAAVWVFSGQLLKLLGKSEDLTGRLDIWHSVTALAVQRPVFGWGWVSYWAPWVEPFKTLAVRKGVVYLQAHNAWLDVWLQLGVVGLVVFILLVATTLTRSWFFAVDRPRVAVSDTLPYRALTLLPLLLIAALIAQSAAESRMLVEAGWMLLVVVSVKTKRAAP</sequence>
<dbReference type="EMBL" id="JAAGWY010000003">
    <property type="protein sequence ID" value="NEN07029.1"/>
    <property type="molecule type" value="Genomic_DNA"/>
</dbReference>
<evidence type="ECO:0000256" key="3">
    <source>
        <dbReference type="ARBA" id="ARBA00022989"/>
    </source>
</evidence>
<gene>
    <name evidence="7" type="ORF">G3T36_14280</name>
</gene>
<feature type="transmembrane region" description="Helical" evidence="5">
    <location>
        <begin position="59"/>
        <end position="80"/>
    </location>
</feature>
<feature type="transmembrane region" description="Helical" evidence="5">
    <location>
        <begin position="342"/>
        <end position="362"/>
    </location>
</feature>
<evidence type="ECO:0000256" key="4">
    <source>
        <dbReference type="ARBA" id="ARBA00023136"/>
    </source>
</evidence>
<comment type="subcellular location">
    <subcellularLocation>
        <location evidence="1">Membrane</location>
        <topology evidence="1">Multi-pass membrane protein</topology>
    </subcellularLocation>
</comment>
<comment type="caution">
    <text evidence="7">The sequence shown here is derived from an EMBL/GenBank/DDBJ whole genome shotgun (WGS) entry which is preliminary data.</text>
</comment>
<feature type="domain" description="O-antigen ligase-related" evidence="6">
    <location>
        <begin position="211"/>
        <end position="355"/>
    </location>
</feature>
<dbReference type="GO" id="GO:0016874">
    <property type="term" value="F:ligase activity"/>
    <property type="evidence" value="ECO:0007669"/>
    <property type="project" value="UniProtKB-KW"/>
</dbReference>
<evidence type="ECO:0000256" key="1">
    <source>
        <dbReference type="ARBA" id="ARBA00004141"/>
    </source>
</evidence>
<dbReference type="RefSeq" id="WP_163290490.1">
    <property type="nucleotide sequence ID" value="NZ_JAAGWY010000003.1"/>
</dbReference>
<evidence type="ECO:0000256" key="2">
    <source>
        <dbReference type="ARBA" id="ARBA00022692"/>
    </source>
</evidence>
<dbReference type="PANTHER" id="PTHR37422:SF17">
    <property type="entry name" value="O-ANTIGEN LIGASE"/>
    <property type="match status" value="1"/>
</dbReference>
<keyword evidence="2 5" id="KW-0812">Transmembrane</keyword>